<comment type="caution">
    <text evidence="1">The sequence shown here is derived from an EMBL/GenBank/DDBJ whole genome shotgun (WGS) entry which is preliminary data.</text>
</comment>
<keyword evidence="2" id="KW-1185">Reference proteome</keyword>
<protein>
    <submittedName>
        <fullName evidence="1">Uncharacterized protein</fullName>
    </submittedName>
</protein>
<dbReference type="EMBL" id="JACSOD020000487">
    <property type="protein sequence ID" value="MBM6499685.1"/>
    <property type="molecule type" value="Genomic_DNA"/>
</dbReference>
<evidence type="ECO:0000313" key="2">
    <source>
        <dbReference type="Proteomes" id="UP000759529"/>
    </source>
</evidence>
<proteinExistence type="predicted"/>
<sequence length="150" mass="17081">MYLSIDIQDMAQPIVSDTKKVSFIVRFLYFIKNKMVTKYNNHLTTFNLALEGALNRIDALNLEKSTSLLSEMKGIITSLENVEVDLAKANYLDSDDVKQNIKYSLECLYKLESKLHKNVYKSAPIIETEDDLKEGFSKMKAASLDKLLSC</sequence>
<dbReference type="Proteomes" id="UP000759529">
    <property type="component" value="Unassembled WGS sequence"/>
</dbReference>
<organism evidence="1 2">
    <name type="scientific">Flavobacterium macrobrachii</name>
    <dbReference type="NCBI Taxonomy" id="591204"/>
    <lineage>
        <taxon>Bacteria</taxon>
        <taxon>Pseudomonadati</taxon>
        <taxon>Bacteroidota</taxon>
        <taxon>Flavobacteriia</taxon>
        <taxon>Flavobacteriales</taxon>
        <taxon>Flavobacteriaceae</taxon>
        <taxon>Flavobacterium</taxon>
    </lineage>
</organism>
<dbReference type="RefSeq" id="WP_187657307.1">
    <property type="nucleotide sequence ID" value="NZ_JACSOD020000487.1"/>
</dbReference>
<reference evidence="1 2" key="1">
    <citation type="submission" date="2021-02" db="EMBL/GenBank/DDBJ databases">
        <authorList>
            <person name="Jung H.S."/>
            <person name="Chun B.H."/>
            <person name="Jeon C.O."/>
        </authorList>
    </citation>
    <scope>NUCLEOTIDE SEQUENCE [LARGE SCALE GENOMIC DNA]</scope>
    <source>
        <strain evidence="1 2">LMG 25203</strain>
    </source>
</reference>
<evidence type="ECO:0000313" key="1">
    <source>
        <dbReference type="EMBL" id="MBM6499685.1"/>
    </source>
</evidence>
<name>A0ABS2CXI7_9FLAO</name>
<accession>A0ABS2CXI7</accession>
<gene>
    <name evidence="1" type="ORF">H9X54_010305</name>
</gene>